<dbReference type="EMBL" id="KN822182">
    <property type="protein sequence ID" value="KIM53377.1"/>
    <property type="molecule type" value="Genomic_DNA"/>
</dbReference>
<dbReference type="InterPro" id="IPR041320">
    <property type="entry name" value="CxC1"/>
</dbReference>
<dbReference type="OrthoDB" id="3200967at2759"/>
<evidence type="ECO:0000313" key="2">
    <source>
        <dbReference type="EMBL" id="KIM53377.1"/>
    </source>
</evidence>
<sequence length="263" mass="28820">MSVTTSNGPSVSSVSSNLLPVNQAALVDCDTVEPIHHAPGTASLYLPVEWLLTLPGRHVFTQCLQVPSEPHAKTSSALAHTSLANPSLHSKGEACLGSEVDEAQLLTDGLHVSQGFISSPSQNSHKKIRQWQRWSNEIIPSLVQPYLKYRRLSRSLCDPVATQPLTHECQCVRHHLKIVCVNFDNMQSVDILVCSCATAAQQLLQMGYFPCAPLGPTLTVSLRVLTFVKQLFVRMPPNTSAWCEAFQSYLGSMGFTIDAKVRL</sequence>
<evidence type="ECO:0000259" key="1">
    <source>
        <dbReference type="Pfam" id="PF18802"/>
    </source>
</evidence>
<organism evidence="2 3">
    <name type="scientific">Scleroderma citrinum Foug A</name>
    <dbReference type="NCBI Taxonomy" id="1036808"/>
    <lineage>
        <taxon>Eukaryota</taxon>
        <taxon>Fungi</taxon>
        <taxon>Dikarya</taxon>
        <taxon>Basidiomycota</taxon>
        <taxon>Agaricomycotina</taxon>
        <taxon>Agaricomycetes</taxon>
        <taxon>Agaricomycetidae</taxon>
        <taxon>Boletales</taxon>
        <taxon>Sclerodermatineae</taxon>
        <taxon>Sclerodermataceae</taxon>
        <taxon>Scleroderma</taxon>
    </lineage>
</organism>
<dbReference type="InParanoid" id="A0A0C2ZL30"/>
<dbReference type="Proteomes" id="UP000053989">
    <property type="component" value="Unassembled WGS sequence"/>
</dbReference>
<accession>A0A0C2ZL30</accession>
<reference evidence="2 3" key="1">
    <citation type="submission" date="2014-04" db="EMBL/GenBank/DDBJ databases">
        <authorList>
            <consortium name="DOE Joint Genome Institute"/>
            <person name="Kuo A."/>
            <person name="Kohler A."/>
            <person name="Nagy L.G."/>
            <person name="Floudas D."/>
            <person name="Copeland A."/>
            <person name="Barry K.W."/>
            <person name="Cichocki N."/>
            <person name="Veneault-Fourrey C."/>
            <person name="LaButti K."/>
            <person name="Lindquist E.A."/>
            <person name="Lipzen A."/>
            <person name="Lundell T."/>
            <person name="Morin E."/>
            <person name="Murat C."/>
            <person name="Sun H."/>
            <person name="Tunlid A."/>
            <person name="Henrissat B."/>
            <person name="Grigoriev I.V."/>
            <person name="Hibbett D.S."/>
            <person name="Martin F."/>
            <person name="Nordberg H.P."/>
            <person name="Cantor M.N."/>
            <person name="Hua S.X."/>
        </authorList>
    </citation>
    <scope>NUCLEOTIDE SEQUENCE [LARGE SCALE GENOMIC DNA]</scope>
    <source>
        <strain evidence="2 3">Foug A</strain>
    </source>
</reference>
<proteinExistence type="predicted"/>
<feature type="domain" description="CxC1-like cysteine cluster associated with KDZ transposases" evidence="1">
    <location>
        <begin position="166"/>
        <end position="250"/>
    </location>
</feature>
<evidence type="ECO:0000313" key="3">
    <source>
        <dbReference type="Proteomes" id="UP000053989"/>
    </source>
</evidence>
<dbReference type="AlphaFoldDB" id="A0A0C2ZL30"/>
<gene>
    <name evidence="2" type="ORF">SCLCIDRAFT_139146</name>
</gene>
<dbReference type="HOGENOM" id="CLU_1058296_0_0_1"/>
<dbReference type="Pfam" id="PF18802">
    <property type="entry name" value="CxC1"/>
    <property type="match status" value="1"/>
</dbReference>
<keyword evidence="3" id="KW-1185">Reference proteome</keyword>
<reference evidence="3" key="2">
    <citation type="submission" date="2015-01" db="EMBL/GenBank/DDBJ databases">
        <title>Evolutionary Origins and Diversification of the Mycorrhizal Mutualists.</title>
        <authorList>
            <consortium name="DOE Joint Genome Institute"/>
            <consortium name="Mycorrhizal Genomics Consortium"/>
            <person name="Kohler A."/>
            <person name="Kuo A."/>
            <person name="Nagy L.G."/>
            <person name="Floudas D."/>
            <person name="Copeland A."/>
            <person name="Barry K.W."/>
            <person name="Cichocki N."/>
            <person name="Veneault-Fourrey C."/>
            <person name="LaButti K."/>
            <person name="Lindquist E.A."/>
            <person name="Lipzen A."/>
            <person name="Lundell T."/>
            <person name="Morin E."/>
            <person name="Murat C."/>
            <person name="Riley R."/>
            <person name="Ohm R."/>
            <person name="Sun H."/>
            <person name="Tunlid A."/>
            <person name="Henrissat B."/>
            <person name="Grigoriev I.V."/>
            <person name="Hibbett D.S."/>
            <person name="Martin F."/>
        </authorList>
    </citation>
    <scope>NUCLEOTIDE SEQUENCE [LARGE SCALE GENOMIC DNA]</scope>
    <source>
        <strain evidence="3">Foug A</strain>
    </source>
</reference>
<name>A0A0C2ZL30_9AGAM</name>
<dbReference type="STRING" id="1036808.A0A0C2ZL30"/>
<protein>
    <recommendedName>
        <fullName evidence="1">CxC1-like cysteine cluster associated with KDZ transposases domain-containing protein</fullName>
    </recommendedName>
</protein>